<reference evidence="4" key="1">
    <citation type="submission" date="2015-12" db="EMBL/GenBank/DDBJ databases">
        <title>De novo transcriptome assembly of four potential Pierce s Disease insect vectors from Arizona vineyards.</title>
        <authorList>
            <person name="Tassone E.E."/>
        </authorList>
    </citation>
    <scope>NUCLEOTIDE SEQUENCE</scope>
</reference>
<dbReference type="Gene3D" id="1.25.40.420">
    <property type="match status" value="1"/>
</dbReference>
<dbReference type="SUPFAM" id="SSF117281">
    <property type="entry name" value="Kelch motif"/>
    <property type="match status" value="1"/>
</dbReference>
<proteinExistence type="predicted"/>
<protein>
    <recommendedName>
        <fullName evidence="3">BTB domain-containing protein</fullName>
    </recommendedName>
</protein>
<feature type="domain" description="BTB" evidence="3">
    <location>
        <begin position="248"/>
        <end position="309"/>
    </location>
</feature>
<dbReference type="Gene3D" id="1.20.5.190">
    <property type="match status" value="1"/>
</dbReference>
<dbReference type="SMART" id="SM00875">
    <property type="entry name" value="BACK"/>
    <property type="match status" value="1"/>
</dbReference>
<evidence type="ECO:0000256" key="2">
    <source>
        <dbReference type="ARBA" id="ARBA00022737"/>
    </source>
</evidence>
<dbReference type="InterPro" id="IPR011333">
    <property type="entry name" value="SKP1/BTB/POZ_sf"/>
</dbReference>
<dbReference type="Pfam" id="PF07707">
    <property type="entry name" value="BACK"/>
    <property type="match status" value="1"/>
</dbReference>
<name>A0A1B6D0X8_9HEMI</name>
<gene>
    <name evidence="4" type="ORF">g.8978</name>
</gene>
<evidence type="ECO:0000313" key="4">
    <source>
        <dbReference type="EMBL" id="JAS19283.1"/>
    </source>
</evidence>
<dbReference type="SMART" id="SM00612">
    <property type="entry name" value="Kelch"/>
    <property type="match status" value="6"/>
</dbReference>
<sequence>MIGLKMLDSVFKSNNETTNKSFKGIFPMPGNLKSYEQGSFTKPINTSQVEHLTIMKNKITQDRMENNLNSLEPVQTHWIKISGPGPHGDGNPDIDKSESCTSEKDGKISVMPLLDLKNKIDTDCTDQENLQNNNTKDNLFIPGNTTGNFSFIAGKLVVSNPKAIENNYKQYAQTIIYQNSIDSDSLTDSEPEQIAEKEIKPSMNSEISLTKMGFSNNKRTIKWSDIALPCKSDLHKLLHYRITNFKCPDIFVKIDNHEFKCHLLVLQCYSSFFSEKTGPKIELSQDVVTKYAFEQIYNWMLDLDIESVHIFNRYNILEIITAAEYLKVKELVEQCWAFIDNKELFSEDNAYKLYVDARHRANVNVMELMVPRIKKFFLPLVSSKDFLSLTVHEVCLFLRSNYIIINCEIEVFFSGIRWLFHDWEKRKENLIEIMSCVRFGLIANWQLIDILRNPIIEEYKSIRNSKEVCSMISDGLAYAVLEEFQGNEEKFKQKINSNRLTQPVTRNWENKNTYKDKKYQDYQDFLIKLQVIRKSVKRENKRSRSAINVTCVDQILDQNPLIKEQAAVRIQSAFRGYLARRLLSKSLTKNNRNKSNKPGNSKSMPNLFSFYRADTDPKCSNTEENFLSYSKKMLAHKGETMLIFGGIDMSKSFDKLNHSAGNVLCYVPECNRWELVAKMPQPLHHHAIALFKRKIIVAGGKHCIDIISNHEMVSKSVWCFDPTDQTWSSMPSLLHPRTQFALIACKDKLYAIGGKDHKDRFLKSVEMYDPSTGHWIFVDNLQTAKSGLAAANFKDQIWVAGGVVAEEDSLICTPTVEVYDPNKKKWQKVKNLRQPCCYSALFTFNNVLFLVGGNKGNSRNEDVGSMRTVDVWNSESQRWCHKTDMNLARHAHSVCAIDGKMFIIGGVSSLLGRALRKIECWDLKEEVWLKTEMKLHTMLSGHCSVTLPPSAQTRY</sequence>
<dbReference type="InterPro" id="IPR015915">
    <property type="entry name" value="Kelch-typ_b-propeller"/>
</dbReference>
<dbReference type="SUPFAM" id="SSF54695">
    <property type="entry name" value="POZ domain"/>
    <property type="match status" value="1"/>
</dbReference>
<organism evidence="4">
    <name type="scientific">Clastoptera arizonana</name>
    <name type="common">Arizona spittle bug</name>
    <dbReference type="NCBI Taxonomy" id="38151"/>
    <lineage>
        <taxon>Eukaryota</taxon>
        <taxon>Metazoa</taxon>
        <taxon>Ecdysozoa</taxon>
        <taxon>Arthropoda</taxon>
        <taxon>Hexapoda</taxon>
        <taxon>Insecta</taxon>
        <taxon>Pterygota</taxon>
        <taxon>Neoptera</taxon>
        <taxon>Paraneoptera</taxon>
        <taxon>Hemiptera</taxon>
        <taxon>Auchenorrhyncha</taxon>
        <taxon>Cercopoidea</taxon>
        <taxon>Clastopteridae</taxon>
        <taxon>Clastoptera</taxon>
    </lineage>
</organism>
<dbReference type="Gene3D" id="2.120.10.80">
    <property type="entry name" value="Kelch-type beta propeller"/>
    <property type="match status" value="2"/>
</dbReference>
<dbReference type="Gene3D" id="3.30.710.10">
    <property type="entry name" value="Potassium Channel Kv1.1, Chain A"/>
    <property type="match status" value="1"/>
</dbReference>
<dbReference type="EMBL" id="GEDC01018015">
    <property type="protein sequence ID" value="JAS19283.1"/>
    <property type="molecule type" value="Transcribed_RNA"/>
</dbReference>
<dbReference type="Pfam" id="PF00612">
    <property type="entry name" value="IQ"/>
    <property type="match status" value="1"/>
</dbReference>
<dbReference type="CDD" id="cd23767">
    <property type="entry name" value="IQCD"/>
    <property type="match status" value="1"/>
</dbReference>
<dbReference type="InterPro" id="IPR011705">
    <property type="entry name" value="BACK"/>
</dbReference>
<dbReference type="PROSITE" id="PS50096">
    <property type="entry name" value="IQ"/>
    <property type="match status" value="1"/>
</dbReference>
<dbReference type="InterPro" id="IPR000210">
    <property type="entry name" value="BTB/POZ_dom"/>
</dbReference>
<dbReference type="GO" id="GO:0003779">
    <property type="term" value="F:actin binding"/>
    <property type="evidence" value="ECO:0007669"/>
    <property type="project" value="UniProtKB-KW"/>
</dbReference>
<dbReference type="InterPro" id="IPR056737">
    <property type="entry name" value="Beta-prop_ATRN-MKLN-like"/>
</dbReference>
<evidence type="ECO:0000256" key="1">
    <source>
        <dbReference type="ARBA" id="ARBA00022441"/>
    </source>
</evidence>
<dbReference type="Pfam" id="PF24981">
    <property type="entry name" value="Beta-prop_ATRN-LZTR1"/>
    <property type="match status" value="1"/>
</dbReference>
<accession>A0A1B6D0X8</accession>
<dbReference type="Pfam" id="PF00651">
    <property type="entry name" value="BTB"/>
    <property type="match status" value="1"/>
</dbReference>
<dbReference type="PANTHER" id="PTHR22667">
    <property type="entry name" value="AT01380P-RELATED"/>
    <property type="match status" value="1"/>
</dbReference>
<keyword evidence="2" id="KW-0677">Repeat</keyword>
<dbReference type="SMART" id="SM00225">
    <property type="entry name" value="BTB"/>
    <property type="match status" value="1"/>
</dbReference>
<dbReference type="PROSITE" id="PS50097">
    <property type="entry name" value="BTB"/>
    <property type="match status" value="1"/>
</dbReference>
<dbReference type="SMART" id="SM00015">
    <property type="entry name" value="IQ"/>
    <property type="match status" value="1"/>
</dbReference>
<dbReference type="InterPro" id="IPR006652">
    <property type="entry name" value="Kelch_1"/>
</dbReference>
<dbReference type="PANTHER" id="PTHR22667:SF0">
    <property type="entry name" value="AT01380P-RELATED"/>
    <property type="match status" value="1"/>
</dbReference>
<evidence type="ECO:0000259" key="3">
    <source>
        <dbReference type="PROSITE" id="PS50097"/>
    </source>
</evidence>
<keyword evidence="1" id="KW-0880">Kelch repeat</keyword>
<dbReference type="AlphaFoldDB" id="A0A1B6D0X8"/>
<dbReference type="CDD" id="cd18186">
    <property type="entry name" value="BTB_POZ_ZBTB_KLHL-like"/>
    <property type="match status" value="1"/>
</dbReference>
<dbReference type="InterPro" id="IPR000048">
    <property type="entry name" value="IQ_motif_EF-hand-BS"/>
</dbReference>